<keyword evidence="2" id="KW-0732">Signal</keyword>
<name>A0A5N6SCN4_ASPPS</name>
<accession>A0A5N6SCN4</accession>
<feature type="signal peptide" evidence="2">
    <location>
        <begin position="1"/>
        <end position="21"/>
    </location>
</feature>
<sequence length="161" mass="18160">MRELPLLIFGGLLFFSLSVHSFSSINTLASLRIIVEFPLKIEGPNQGTSNSIRPLACGENQPKSQHGVMGRGRKVTVRRLSDGTGADLMVSSTLRLHPRSSARDLNLASAVRYDWSERGKKTKRQREAKSPDRQYSHLRPLILSRTTSFKRREVCQTVELR</sequence>
<protein>
    <submittedName>
        <fullName evidence="3">Uncharacterized protein</fullName>
    </submittedName>
</protein>
<dbReference type="RefSeq" id="XP_031906937.1">
    <property type="nucleotide sequence ID" value="XM_032063273.1"/>
</dbReference>
<feature type="region of interest" description="Disordered" evidence="1">
    <location>
        <begin position="50"/>
        <end position="70"/>
    </location>
</feature>
<evidence type="ECO:0000313" key="4">
    <source>
        <dbReference type="Proteomes" id="UP000325672"/>
    </source>
</evidence>
<reference evidence="3 4" key="1">
    <citation type="submission" date="2019-04" db="EMBL/GenBank/DDBJ databases">
        <title>Friends and foes A comparative genomics study of 23 Aspergillus species from section Flavi.</title>
        <authorList>
            <consortium name="DOE Joint Genome Institute"/>
            <person name="Kjaerbolling I."/>
            <person name="Vesth T."/>
            <person name="Frisvad J.C."/>
            <person name="Nybo J.L."/>
            <person name="Theobald S."/>
            <person name="Kildgaard S."/>
            <person name="Isbrandt T."/>
            <person name="Kuo A."/>
            <person name="Sato A."/>
            <person name="Lyhne E.K."/>
            <person name="Kogle M.E."/>
            <person name="Wiebenga A."/>
            <person name="Kun R.S."/>
            <person name="Lubbers R.J."/>
            <person name="Makela M.R."/>
            <person name="Barry K."/>
            <person name="Chovatia M."/>
            <person name="Clum A."/>
            <person name="Daum C."/>
            <person name="Haridas S."/>
            <person name="He G."/>
            <person name="LaButti K."/>
            <person name="Lipzen A."/>
            <person name="Mondo S."/>
            <person name="Riley R."/>
            <person name="Salamov A."/>
            <person name="Simmons B.A."/>
            <person name="Magnuson J.K."/>
            <person name="Henrissat B."/>
            <person name="Mortensen U.H."/>
            <person name="Larsen T.O."/>
            <person name="Devries R.P."/>
            <person name="Grigoriev I.V."/>
            <person name="Machida M."/>
            <person name="Baker S.E."/>
            <person name="Andersen M.R."/>
        </authorList>
    </citation>
    <scope>NUCLEOTIDE SEQUENCE [LARGE SCALE GENOMIC DNA]</scope>
    <source>
        <strain evidence="3 4">CBS 117625</strain>
    </source>
</reference>
<keyword evidence="4" id="KW-1185">Reference proteome</keyword>
<dbReference type="EMBL" id="ML743689">
    <property type="protein sequence ID" value="KAE8130874.1"/>
    <property type="molecule type" value="Genomic_DNA"/>
</dbReference>
<dbReference type="AlphaFoldDB" id="A0A5N6SCN4"/>
<organism evidence="3 4">
    <name type="scientific">Aspergillus pseudotamarii</name>
    <dbReference type="NCBI Taxonomy" id="132259"/>
    <lineage>
        <taxon>Eukaryota</taxon>
        <taxon>Fungi</taxon>
        <taxon>Dikarya</taxon>
        <taxon>Ascomycota</taxon>
        <taxon>Pezizomycotina</taxon>
        <taxon>Eurotiomycetes</taxon>
        <taxon>Eurotiomycetidae</taxon>
        <taxon>Eurotiales</taxon>
        <taxon>Aspergillaceae</taxon>
        <taxon>Aspergillus</taxon>
        <taxon>Aspergillus subgen. Circumdati</taxon>
    </lineage>
</organism>
<dbReference type="Proteomes" id="UP000325672">
    <property type="component" value="Unassembled WGS sequence"/>
</dbReference>
<feature type="chain" id="PRO_5025025161" evidence="2">
    <location>
        <begin position="22"/>
        <end position="161"/>
    </location>
</feature>
<proteinExistence type="predicted"/>
<evidence type="ECO:0000313" key="3">
    <source>
        <dbReference type="EMBL" id="KAE8130874.1"/>
    </source>
</evidence>
<evidence type="ECO:0000256" key="1">
    <source>
        <dbReference type="SAM" id="MobiDB-lite"/>
    </source>
</evidence>
<gene>
    <name evidence="3" type="ORF">BDV38DRAFT_39302</name>
</gene>
<dbReference type="GeneID" id="43647483"/>
<evidence type="ECO:0000256" key="2">
    <source>
        <dbReference type="SAM" id="SignalP"/>
    </source>
</evidence>